<keyword evidence="2" id="KW-1133">Transmembrane helix</keyword>
<feature type="compositionally biased region" description="Low complexity" evidence="1">
    <location>
        <begin position="338"/>
        <end position="356"/>
    </location>
</feature>
<gene>
    <name evidence="3" type="ORF">NCTC10742_04700</name>
</gene>
<keyword evidence="2" id="KW-0472">Membrane</keyword>
<accession>A0A378SVM6</accession>
<feature type="compositionally biased region" description="Acidic residues" evidence="1">
    <location>
        <begin position="359"/>
        <end position="415"/>
    </location>
</feature>
<evidence type="ECO:0000313" key="4">
    <source>
        <dbReference type="Proteomes" id="UP000254291"/>
    </source>
</evidence>
<feature type="compositionally biased region" description="Basic and acidic residues" evidence="1">
    <location>
        <begin position="416"/>
        <end position="427"/>
    </location>
</feature>
<protein>
    <recommendedName>
        <fullName evidence="5">PE-PGRS family protein</fullName>
    </recommendedName>
</protein>
<keyword evidence="2" id="KW-0812">Transmembrane</keyword>
<evidence type="ECO:0000256" key="1">
    <source>
        <dbReference type="SAM" id="MobiDB-lite"/>
    </source>
</evidence>
<sequence>MYTTLRPYATAGVAMLGASAIAIAPVVVTPTLPDLKVVSTGVQLNAAIDPLTPLLELFNSSEVNVAALVDAWLEAPAPILQQIIANQIGYLGQLPDIGAILGQMGTNLVAGLRSPFAEDPSTLEPLHASIYELIVDGIPGAIEPAPPQLVPLLEFTTTYLSGVLVGLAGLVMNPVLALGGGIHSVFQSLIGEDADLGAAINTLINIPTAMADAFLNGGQSMVVTPLLTALGLELPIPGMEVELNFGGLLSPGGSMFNSLNLVFGPGDELPGQGAGLIGSLVALSKVIAKAIGWDGEGNPLAPPLTPQSTLREATDTSLASVSTVTLETGTAAVVGAAEDAESASGGSAPESSTAPAVSEDQDGEGVAEEDDTTASDEAVNDEVETVEEEAEEVEEVEEVEEAEVADTDVETEAETETEKTEAEKAETESGTDAGAE</sequence>
<dbReference type="EMBL" id="UGQM01000001">
    <property type="protein sequence ID" value="STZ45447.1"/>
    <property type="molecule type" value="Genomic_DNA"/>
</dbReference>
<name>A0A378SVM6_9MYCO</name>
<evidence type="ECO:0008006" key="5">
    <source>
        <dbReference type="Google" id="ProtNLM"/>
    </source>
</evidence>
<feature type="transmembrane region" description="Helical" evidence="2">
    <location>
        <begin position="7"/>
        <end position="28"/>
    </location>
</feature>
<evidence type="ECO:0000256" key="2">
    <source>
        <dbReference type="SAM" id="Phobius"/>
    </source>
</evidence>
<feature type="region of interest" description="Disordered" evidence="1">
    <location>
        <begin position="338"/>
        <end position="436"/>
    </location>
</feature>
<evidence type="ECO:0000313" key="3">
    <source>
        <dbReference type="EMBL" id="STZ45447.1"/>
    </source>
</evidence>
<dbReference type="AlphaFoldDB" id="A0A378SVM6"/>
<dbReference type="RefSeq" id="WP_115328285.1">
    <property type="nucleotide sequence ID" value="NZ_JACKST010000097.1"/>
</dbReference>
<proteinExistence type="predicted"/>
<dbReference type="Proteomes" id="UP000254291">
    <property type="component" value="Unassembled WGS sequence"/>
</dbReference>
<reference evidence="3 4" key="1">
    <citation type="submission" date="2018-06" db="EMBL/GenBank/DDBJ databases">
        <authorList>
            <consortium name="Pathogen Informatics"/>
            <person name="Doyle S."/>
        </authorList>
    </citation>
    <scope>NUCLEOTIDE SEQUENCE [LARGE SCALE GENOMIC DNA]</scope>
    <source>
        <strain evidence="3 4">NCTC10742</strain>
    </source>
</reference>
<organism evidence="3 4">
    <name type="scientific">Mycolicibacterium gilvum</name>
    <dbReference type="NCBI Taxonomy" id="1804"/>
    <lineage>
        <taxon>Bacteria</taxon>
        <taxon>Bacillati</taxon>
        <taxon>Actinomycetota</taxon>
        <taxon>Actinomycetes</taxon>
        <taxon>Mycobacteriales</taxon>
        <taxon>Mycobacteriaceae</taxon>
        <taxon>Mycolicibacterium</taxon>
    </lineage>
</organism>